<dbReference type="InterPro" id="IPR009091">
    <property type="entry name" value="RCC1/BLIP-II"/>
</dbReference>
<evidence type="ECO:0000259" key="3">
    <source>
        <dbReference type="Pfam" id="PF07833"/>
    </source>
</evidence>
<keyword evidence="1" id="KW-0677">Repeat</keyword>
<dbReference type="SUPFAM" id="SSF50965">
    <property type="entry name" value="Galactose oxidase, central domain"/>
    <property type="match status" value="1"/>
</dbReference>
<evidence type="ECO:0000313" key="5">
    <source>
        <dbReference type="EMBL" id="QGQ96697.1"/>
    </source>
</evidence>
<dbReference type="SUPFAM" id="SSF50985">
    <property type="entry name" value="RCC1/BLIP-II"/>
    <property type="match status" value="1"/>
</dbReference>
<dbReference type="PANTHER" id="PTHR22870">
    <property type="entry name" value="REGULATOR OF CHROMOSOME CONDENSATION"/>
    <property type="match status" value="1"/>
</dbReference>
<dbReference type="AlphaFoldDB" id="A0A6B8RLG5"/>
<dbReference type="PANTHER" id="PTHR22870:SF408">
    <property type="entry name" value="OS09G0560450 PROTEIN"/>
    <property type="match status" value="1"/>
</dbReference>
<dbReference type="InterPro" id="IPR051210">
    <property type="entry name" value="Ub_ligase/GEF_domain"/>
</dbReference>
<dbReference type="PROSITE" id="PS50012">
    <property type="entry name" value="RCC1_3"/>
    <property type="match status" value="5"/>
</dbReference>
<dbReference type="Gene3D" id="3.30.457.10">
    <property type="entry name" value="Copper amine oxidase-like, N-terminal domain"/>
    <property type="match status" value="1"/>
</dbReference>
<dbReference type="KEGG" id="ppsc:EHS13_18330"/>
<dbReference type="SUPFAM" id="SSF55383">
    <property type="entry name" value="Copper amine oxidase, domain N"/>
    <property type="match status" value="1"/>
</dbReference>
<dbReference type="Pfam" id="PF25390">
    <property type="entry name" value="WD40_RLD"/>
    <property type="match status" value="1"/>
</dbReference>
<dbReference type="EMBL" id="CP034235">
    <property type="protein sequence ID" value="QGQ96697.1"/>
    <property type="molecule type" value="Genomic_DNA"/>
</dbReference>
<dbReference type="InterPro" id="IPR036582">
    <property type="entry name" value="Mao_N_sf"/>
</dbReference>
<dbReference type="InterPro" id="IPR012854">
    <property type="entry name" value="Cu_amine_oxidase-like_N"/>
</dbReference>
<accession>A0A6B8RLG5</accession>
<evidence type="ECO:0000256" key="2">
    <source>
        <dbReference type="SAM" id="SignalP"/>
    </source>
</evidence>
<protein>
    <submittedName>
        <fullName evidence="5">Uncharacterized protein</fullName>
    </submittedName>
</protein>
<dbReference type="Pfam" id="PF13540">
    <property type="entry name" value="RCC1_2"/>
    <property type="match status" value="2"/>
</dbReference>
<dbReference type="InterPro" id="IPR058923">
    <property type="entry name" value="RCC1-like_dom"/>
</dbReference>
<evidence type="ECO:0000256" key="1">
    <source>
        <dbReference type="ARBA" id="ARBA00022737"/>
    </source>
</evidence>
<dbReference type="InterPro" id="IPR011043">
    <property type="entry name" value="Gal_Oxase/kelch_b-propeller"/>
</dbReference>
<organism evidence="5 6">
    <name type="scientific">Paenibacillus psychroresistens</name>
    <dbReference type="NCBI Taxonomy" id="1778678"/>
    <lineage>
        <taxon>Bacteria</taxon>
        <taxon>Bacillati</taxon>
        <taxon>Bacillota</taxon>
        <taxon>Bacilli</taxon>
        <taxon>Bacillales</taxon>
        <taxon>Paenibacillaceae</taxon>
        <taxon>Paenibacillus</taxon>
    </lineage>
</organism>
<dbReference type="PROSITE" id="PS00626">
    <property type="entry name" value="RCC1_2"/>
    <property type="match status" value="2"/>
</dbReference>
<dbReference type="Proteomes" id="UP000426246">
    <property type="component" value="Chromosome"/>
</dbReference>
<name>A0A6B8RLG5_9BACL</name>
<gene>
    <name evidence="5" type="ORF">EHS13_18330</name>
</gene>
<feature type="domain" description="RCC1-like" evidence="4">
    <location>
        <begin position="182"/>
        <end position="406"/>
    </location>
</feature>
<keyword evidence="2" id="KW-0732">Signal</keyword>
<feature type="chain" id="PRO_5025417349" evidence="2">
    <location>
        <begin position="31"/>
        <end position="542"/>
    </location>
</feature>
<dbReference type="PRINTS" id="PR00633">
    <property type="entry name" value="RCCNDNSATION"/>
</dbReference>
<dbReference type="Gene3D" id="2.130.10.30">
    <property type="entry name" value="Regulator of chromosome condensation 1/beta-lactamase-inhibitor protein II"/>
    <property type="match status" value="2"/>
</dbReference>
<proteinExistence type="predicted"/>
<evidence type="ECO:0000259" key="4">
    <source>
        <dbReference type="Pfam" id="PF25390"/>
    </source>
</evidence>
<keyword evidence="6" id="KW-1185">Reference proteome</keyword>
<evidence type="ECO:0000313" key="6">
    <source>
        <dbReference type="Proteomes" id="UP000426246"/>
    </source>
</evidence>
<dbReference type="Pfam" id="PF07833">
    <property type="entry name" value="Cu_amine_oxidN1"/>
    <property type="match status" value="1"/>
</dbReference>
<feature type="domain" description="Copper amine oxidase-like N-terminal" evidence="3">
    <location>
        <begin position="432"/>
        <end position="535"/>
    </location>
</feature>
<sequence length="542" mass="58593">MIGKKFKFMRNVLLISTVFTSIVGSSVTSAATNVGWKGMATGAYHSLAIKTDGTLWAWGRNHLGELGNGTSGDNKKDIYAPIQVVGVTDIIKVAAGYEHSLALKSDGTVWAWGSNINGELGVGTQTIMDYQTNPDNPIKENHNQLFPQQVKGLTDVTAIAAGWYASYALKADGTLWYWGNNQTTPKLFDGLVDITSIAIGFNHFIALKKDGSVWTWGTNNHGQLGDGKITTTEILAGAITYIENNDTGPMPVKDLTDVKAISAGDSFSMVLKNDGTVWSWGLNAKGQLGDGTNIDHATPAQVKDITDVKTISAGTDVAIYLKNDGTVWTTGNNSVGQLGIGTYANQVLPIQTESLAGVTQITGGIGLHLMAITDKATLWTWGLNSSGQIGDSEKWNRAKPVWIKSFMGETRPVDSTTTDTKRDLIQVKLDFNVLSFDQPPIIINNRTMVPFRKIFESLGANVSWDEATKQVTATKGQKIIILTIGSNVAIVDGKDLALDTPATILNDRTLVPVRFIAESFDSNVYWDSTAKIVNIMTQVERE</sequence>
<dbReference type="InterPro" id="IPR000408">
    <property type="entry name" value="Reg_chr_condens"/>
</dbReference>
<reference evidence="6" key="1">
    <citation type="submission" date="2018-11" db="EMBL/GenBank/DDBJ databases">
        <title>Complete genome sequence of Paenibacillus sp. ML311-T8.</title>
        <authorList>
            <person name="Nam Y.-D."/>
            <person name="Kang J."/>
            <person name="Chung W.-H."/>
            <person name="Park Y.S."/>
        </authorList>
    </citation>
    <scope>NUCLEOTIDE SEQUENCE [LARGE SCALE GENOMIC DNA]</scope>
    <source>
        <strain evidence="6">ML311-T8</strain>
    </source>
</reference>
<feature type="signal peptide" evidence="2">
    <location>
        <begin position="1"/>
        <end position="30"/>
    </location>
</feature>
<dbReference type="OrthoDB" id="27389at2"/>
<dbReference type="RefSeq" id="WP_155701770.1">
    <property type="nucleotide sequence ID" value="NZ_CP034235.1"/>
</dbReference>